<organism evidence="1">
    <name type="scientific">Anguilla anguilla</name>
    <name type="common">European freshwater eel</name>
    <name type="synonym">Muraena anguilla</name>
    <dbReference type="NCBI Taxonomy" id="7936"/>
    <lineage>
        <taxon>Eukaryota</taxon>
        <taxon>Metazoa</taxon>
        <taxon>Chordata</taxon>
        <taxon>Craniata</taxon>
        <taxon>Vertebrata</taxon>
        <taxon>Euteleostomi</taxon>
        <taxon>Actinopterygii</taxon>
        <taxon>Neopterygii</taxon>
        <taxon>Teleostei</taxon>
        <taxon>Anguilliformes</taxon>
        <taxon>Anguillidae</taxon>
        <taxon>Anguilla</taxon>
    </lineage>
</organism>
<reference evidence="1" key="1">
    <citation type="submission" date="2014-11" db="EMBL/GenBank/DDBJ databases">
        <authorList>
            <person name="Amaro Gonzalez C."/>
        </authorList>
    </citation>
    <scope>NUCLEOTIDE SEQUENCE</scope>
</reference>
<dbReference type="AlphaFoldDB" id="A0A0E9PKQ5"/>
<sequence>MNGYNRLLLLILRLPVVHS</sequence>
<name>A0A0E9PKQ5_ANGAN</name>
<accession>A0A0E9PKQ5</accession>
<dbReference type="EMBL" id="GBXM01104179">
    <property type="protein sequence ID" value="JAH04398.1"/>
    <property type="molecule type" value="Transcribed_RNA"/>
</dbReference>
<protein>
    <submittedName>
        <fullName evidence="1">Uncharacterized protein</fullName>
    </submittedName>
</protein>
<proteinExistence type="predicted"/>
<reference evidence="1" key="2">
    <citation type="journal article" date="2015" name="Fish Shellfish Immunol.">
        <title>Early steps in the European eel (Anguilla anguilla)-Vibrio vulnificus interaction in the gills: Role of the RtxA13 toxin.</title>
        <authorList>
            <person name="Callol A."/>
            <person name="Pajuelo D."/>
            <person name="Ebbesson L."/>
            <person name="Teles M."/>
            <person name="MacKenzie S."/>
            <person name="Amaro C."/>
        </authorList>
    </citation>
    <scope>NUCLEOTIDE SEQUENCE</scope>
</reference>
<evidence type="ECO:0000313" key="1">
    <source>
        <dbReference type="EMBL" id="JAH04398.1"/>
    </source>
</evidence>